<protein>
    <submittedName>
        <fullName evidence="2">Glutathione transferase</fullName>
        <ecNumber evidence="2">2.5.1.18</ecNumber>
    </submittedName>
</protein>
<dbReference type="SUPFAM" id="SSF52833">
    <property type="entry name" value="Thioredoxin-like"/>
    <property type="match status" value="1"/>
</dbReference>
<keyword evidence="3" id="KW-1185">Reference proteome</keyword>
<dbReference type="AlphaFoldDB" id="A0A2S2E055"/>
<dbReference type="InterPro" id="IPR004045">
    <property type="entry name" value="Glutathione_S-Trfase_N"/>
</dbReference>
<dbReference type="KEGG" id="salh:HMF8227_00497"/>
<dbReference type="Pfam" id="PF13417">
    <property type="entry name" value="GST_N_3"/>
    <property type="match status" value="1"/>
</dbReference>
<sequence>MLTLYGSTTSPFVRRLRIWLANTEHEFVNLQIFEGPDRAKLAQENPTLKIPMIKQDGQVIYDSRVIFRFLNEQYQREQLSWQQENFLTLIDSANDSFVELLMLQRSGMDGDKDALFLRLQRERVDTILDHLNTLVEQGEFDQWHYPAICLYCLIDWVEFRQLHDLTGLDALKEFRTRHRDRIEVTSTDPRS</sequence>
<dbReference type="EC" id="2.5.1.18" evidence="2"/>
<gene>
    <name evidence="2" type="ORF">HMF8227_00497</name>
</gene>
<evidence type="ECO:0000313" key="2">
    <source>
        <dbReference type="EMBL" id="AWL10993.1"/>
    </source>
</evidence>
<dbReference type="PROSITE" id="PS50404">
    <property type="entry name" value="GST_NTER"/>
    <property type="match status" value="1"/>
</dbReference>
<dbReference type="Gene3D" id="3.40.30.10">
    <property type="entry name" value="Glutaredoxin"/>
    <property type="match status" value="1"/>
</dbReference>
<dbReference type="GO" id="GO:0004364">
    <property type="term" value="F:glutathione transferase activity"/>
    <property type="evidence" value="ECO:0007669"/>
    <property type="project" value="UniProtKB-EC"/>
</dbReference>
<dbReference type="InterPro" id="IPR036249">
    <property type="entry name" value="Thioredoxin-like_sf"/>
</dbReference>
<dbReference type="Proteomes" id="UP000245728">
    <property type="component" value="Chromosome"/>
</dbReference>
<organism evidence="2 3">
    <name type="scientific">Saliniradius amylolyticus</name>
    <dbReference type="NCBI Taxonomy" id="2183582"/>
    <lineage>
        <taxon>Bacteria</taxon>
        <taxon>Pseudomonadati</taxon>
        <taxon>Pseudomonadota</taxon>
        <taxon>Gammaproteobacteria</taxon>
        <taxon>Alteromonadales</taxon>
        <taxon>Alteromonadaceae</taxon>
        <taxon>Saliniradius</taxon>
    </lineage>
</organism>
<accession>A0A2S2E055</accession>
<proteinExistence type="predicted"/>
<dbReference type="OrthoDB" id="8634103at2"/>
<evidence type="ECO:0000259" key="1">
    <source>
        <dbReference type="PROSITE" id="PS50404"/>
    </source>
</evidence>
<feature type="domain" description="GST N-terminal" evidence="1">
    <location>
        <begin position="1"/>
        <end position="78"/>
    </location>
</feature>
<dbReference type="EMBL" id="CP029347">
    <property type="protein sequence ID" value="AWL10993.1"/>
    <property type="molecule type" value="Genomic_DNA"/>
</dbReference>
<name>A0A2S2E055_9ALTE</name>
<reference evidence="2 3" key="1">
    <citation type="submission" date="2018-05" db="EMBL/GenBank/DDBJ databases">
        <title>Salinimonas sp. HMF8227 Genome sequencing and assembly.</title>
        <authorList>
            <person name="Kang H."/>
            <person name="Kang J."/>
            <person name="Cha I."/>
            <person name="Kim H."/>
            <person name="Joh K."/>
        </authorList>
    </citation>
    <scope>NUCLEOTIDE SEQUENCE [LARGE SCALE GENOMIC DNA]</scope>
    <source>
        <strain evidence="2 3">HMF8227</strain>
    </source>
</reference>
<dbReference type="RefSeq" id="WP_109338668.1">
    <property type="nucleotide sequence ID" value="NZ_CP029347.1"/>
</dbReference>
<keyword evidence="2" id="KW-0808">Transferase</keyword>
<evidence type="ECO:0000313" key="3">
    <source>
        <dbReference type="Proteomes" id="UP000245728"/>
    </source>
</evidence>
<dbReference type="Gene3D" id="1.20.1050.10">
    <property type="match status" value="1"/>
</dbReference>